<dbReference type="Proteomes" id="UP000494115">
    <property type="component" value="Unassembled WGS sequence"/>
</dbReference>
<feature type="chain" id="PRO_5028805142" evidence="1">
    <location>
        <begin position="27"/>
        <end position="115"/>
    </location>
</feature>
<name>A0A6S7B6C1_9BURK</name>
<gene>
    <name evidence="2" type="ORF">LMG28138_00788</name>
</gene>
<dbReference type="InterPro" id="IPR058228">
    <property type="entry name" value="Sap1-like"/>
</dbReference>
<dbReference type="AlphaFoldDB" id="A0A6S7B6C1"/>
<evidence type="ECO:0000256" key="1">
    <source>
        <dbReference type="SAM" id="SignalP"/>
    </source>
</evidence>
<dbReference type="NCBIfam" id="NF046013">
    <property type="entry name" value="surf_attach_Sap1"/>
    <property type="match status" value="1"/>
</dbReference>
<dbReference type="RefSeq" id="WP_425511377.1">
    <property type="nucleotide sequence ID" value="NZ_CADIKM010000002.1"/>
</dbReference>
<accession>A0A6S7B6C1</accession>
<reference evidence="2 3" key="1">
    <citation type="submission" date="2020-04" db="EMBL/GenBank/DDBJ databases">
        <authorList>
            <person name="De Canck E."/>
        </authorList>
    </citation>
    <scope>NUCLEOTIDE SEQUENCE [LARGE SCALE GENOMIC DNA]</scope>
    <source>
        <strain evidence="2 3">LMG 28138</strain>
    </source>
</reference>
<keyword evidence="3" id="KW-1185">Reference proteome</keyword>
<protein>
    <submittedName>
        <fullName evidence="2">Uncharacterized protein</fullName>
    </submittedName>
</protein>
<feature type="signal peptide" evidence="1">
    <location>
        <begin position="1"/>
        <end position="26"/>
    </location>
</feature>
<sequence length="115" mass="12501">MKLKRALIAIVVAAPAAMSVGLVAQAQDVVPAQNFHFKDNAFGCLSKDKFDAAFKHAQAGEPGQAQQFFTGYDCVATPPETEFRAIRVIGHDIEFVGASNTDTQGLWTTDQFIRQ</sequence>
<proteinExistence type="predicted"/>
<evidence type="ECO:0000313" key="2">
    <source>
        <dbReference type="EMBL" id="CAB3779098.1"/>
    </source>
</evidence>
<dbReference type="EMBL" id="CADIKM010000002">
    <property type="protein sequence ID" value="CAB3779098.1"/>
    <property type="molecule type" value="Genomic_DNA"/>
</dbReference>
<organism evidence="2 3">
    <name type="scientific">Pararobbsia alpina</name>
    <dbReference type="NCBI Taxonomy" id="621374"/>
    <lineage>
        <taxon>Bacteria</taxon>
        <taxon>Pseudomonadati</taxon>
        <taxon>Pseudomonadota</taxon>
        <taxon>Betaproteobacteria</taxon>
        <taxon>Burkholderiales</taxon>
        <taxon>Burkholderiaceae</taxon>
        <taxon>Pararobbsia</taxon>
    </lineage>
</organism>
<keyword evidence="1" id="KW-0732">Signal</keyword>
<evidence type="ECO:0000313" key="3">
    <source>
        <dbReference type="Proteomes" id="UP000494115"/>
    </source>
</evidence>